<keyword evidence="5" id="KW-1185">Reference proteome</keyword>
<evidence type="ECO:0000313" key="4">
    <source>
        <dbReference type="EMBL" id="MCP2162064.1"/>
    </source>
</evidence>
<dbReference type="Pfam" id="PF01844">
    <property type="entry name" value="HNH"/>
    <property type="match status" value="1"/>
</dbReference>
<comment type="similarity">
    <text evidence="1">Belongs to the Rv1128c/1148c/1588c/1702c/1945/3466 family.</text>
</comment>
<dbReference type="Proteomes" id="UP001205740">
    <property type="component" value="Unassembled WGS sequence"/>
</dbReference>
<keyword evidence="4" id="KW-0255">Endonuclease</keyword>
<feature type="region of interest" description="Disordered" evidence="2">
    <location>
        <begin position="206"/>
        <end position="228"/>
    </location>
</feature>
<dbReference type="SMART" id="SM00507">
    <property type="entry name" value="HNHc"/>
    <property type="match status" value="1"/>
</dbReference>
<dbReference type="InterPro" id="IPR002711">
    <property type="entry name" value="HNH"/>
</dbReference>
<name>A0ABT1H494_9NOCA</name>
<evidence type="ECO:0000256" key="2">
    <source>
        <dbReference type="SAM" id="MobiDB-lite"/>
    </source>
</evidence>
<dbReference type="InterPro" id="IPR003870">
    <property type="entry name" value="DUF222"/>
</dbReference>
<dbReference type="Gene3D" id="1.10.30.50">
    <property type="match status" value="1"/>
</dbReference>
<evidence type="ECO:0000256" key="1">
    <source>
        <dbReference type="ARBA" id="ARBA00023450"/>
    </source>
</evidence>
<dbReference type="EMBL" id="JAMTCG010000006">
    <property type="protein sequence ID" value="MCP2162064.1"/>
    <property type="molecule type" value="Genomic_DNA"/>
</dbReference>
<comment type="caution">
    <text evidence="4">The sequence shown here is derived from an EMBL/GenBank/DDBJ whole genome shotgun (WGS) entry which is preliminary data.</text>
</comment>
<keyword evidence="4" id="KW-0540">Nuclease</keyword>
<organism evidence="4 5">
    <name type="scientific">Williamsia serinedens</name>
    <dbReference type="NCBI Taxonomy" id="391736"/>
    <lineage>
        <taxon>Bacteria</taxon>
        <taxon>Bacillati</taxon>
        <taxon>Actinomycetota</taxon>
        <taxon>Actinomycetes</taxon>
        <taxon>Mycobacteriales</taxon>
        <taxon>Nocardiaceae</taxon>
        <taxon>Williamsia</taxon>
    </lineage>
</organism>
<accession>A0ABT1H494</accession>
<sequence length="461" mass="50446">MSVTALHAVGSMFDDTAMEELSDAQLGERIVGYAGQIAALTARFFDLLVEFDTRHGWSGHGIASCAHWLSWKAGMSQRAAQDHLRVAHALTELPLLHSAFAQGTLSYSKIRALTRVATPDREEELRNVALSATAAQVERLVRSLRHIDRRDEERESGAVESRGRWRWNDDGTLSVTMRLAPLDGARFLAGVTRAEYERTRTHTDVDLPAATDSGTPPIDPGEPASRADLWRGVPSDIAEAVIAMADTVADAVSVPEFVPGAEILVHSTEDADGNSSNPHLDGGPALDDGEVDEASCGGSVRRVTDKRGRHGVVLRWGRKRRLPSRRLLQVVFQRDRGCRHPGCGRTRHLHAHHVTFWRDGGTTDPDNIVLLCSTHHRALHRGEFGIVARGHQLFTFHTPDGSLLRDAPAMTAPTGWRPDTAVPVDGLTTVNGGKLDLGYTTEVLYAAWAWRREQAEQVAAA</sequence>
<dbReference type="CDD" id="cd00085">
    <property type="entry name" value="HNHc"/>
    <property type="match status" value="1"/>
</dbReference>
<dbReference type="Pfam" id="PF02720">
    <property type="entry name" value="DUF222"/>
    <property type="match status" value="1"/>
</dbReference>
<feature type="region of interest" description="Disordered" evidence="2">
    <location>
        <begin position="269"/>
        <end position="298"/>
    </location>
</feature>
<reference evidence="4 5" key="1">
    <citation type="submission" date="2022-06" db="EMBL/GenBank/DDBJ databases">
        <title>Genomic Encyclopedia of Archaeal and Bacterial Type Strains, Phase II (KMG-II): from individual species to whole genera.</title>
        <authorList>
            <person name="Goeker M."/>
        </authorList>
    </citation>
    <scope>NUCLEOTIDE SEQUENCE [LARGE SCALE GENOMIC DNA]</scope>
    <source>
        <strain evidence="4 5">DSM 45037</strain>
    </source>
</reference>
<dbReference type="InterPro" id="IPR003615">
    <property type="entry name" value="HNH_nuc"/>
</dbReference>
<feature type="domain" description="HNH nuclease" evidence="3">
    <location>
        <begin position="326"/>
        <end position="377"/>
    </location>
</feature>
<evidence type="ECO:0000259" key="3">
    <source>
        <dbReference type="SMART" id="SM00507"/>
    </source>
</evidence>
<proteinExistence type="inferred from homology"/>
<dbReference type="GO" id="GO:0004519">
    <property type="term" value="F:endonuclease activity"/>
    <property type="evidence" value="ECO:0007669"/>
    <property type="project" value="UniProtKB-KW"/>
</dbReference>
<evidence type="ECO:0000313" key="5">
    <source>
        <dbReference type="Proteomes" id="UP001205740"/>
    </source>
</evidence>
<keyword evidence="4" id="KW-0378">Hydrolase</keyword>
<protein>
    <submittedName>
        <fullName evidence="4">HNH endonuclease</fullName>
    </submittedName>
</protein>
<gene>
    <name evidence="4" type="ORF">LX12_003268</name>
</gene>